<feature type="domain" description="CHHC U11-48K-type" evidence="14">
    <location>
        <begin position="51"/>
        <end position="78"/>
    </location>
</feature>
<dbReference type="InterPro" id="IPR022776">
    <property type="entry name" value="TRM13/UPF0224_CHHC_Znf_dom"/>
</dbReference>
<keyword evidence="8 12" id="KW-0862">Zinc</keyword>
<organism evidence="15 16">
    <name type="scientific">Leptidea sinapis</name>
    <dbReference type="NCBI Taxonomy" id="189913"/>
    <lineage>
        <taxon>Eukaryota</taxon>
        <taxon>Metazoa</taxon>
        <taxon>Ecdysozoa</taxon>
        <taxon>Arthropoda</taxon>
        <taxon>Hexapoda</taxon>
        <taxon>Insecta</taxon>
        <taxon>Pterygota</taxon>
        <taxon>Neoptera</taxon>
        <taxon>Endopterygota</taxon>
        <taxon>Lepidoptera</taxon>
        <taxon>Glossata</taxon>
        <taxon>Ditrysia</taxon>
        <taxon>Papilionoidea</taxon>
        <taxon>Pieridae</taxon>
        <taxon>Dismorphiinae</taxon>
        <taxon>Leptidea</taxon>
    </lineage>
</organism>
<comment type="catalytic activity">
    <reaction evidence="11 12">
        <text>adenosine(4) in tRNA(His) + S-adenosyl-L-methionine = 2'-O-methyladenosine(4) in tRNA(His) + S-adenosyl-L-homocysteine + H(+)</text>
        <dbReference type="Rhea" id="RHEA:43196"/>
        <dbReference type="Rhea" id="RHEA-COMP:10401"/>
        <dbReference type="Rhea" id="RHEA-COMP:10402"/>
        <dbReference type="ChEBI" id="CHEBI:15378"/>
        <dbReference type="ChEBI" id="CHEBI:57856"/>
        <dbReference type="ChEBI" id="CHEBI:59789"/>
        <dbReference type="ChEBI" id="CHEBI:74411"/>
        <dbReference type="ChEBI" id="CHEBI:74477"/>
        <dbReference type="EC" id="2.1.1.225"/>
    </reaction>
</comment>
<keyword evidence="3 12" id="KW-0808">Transferase</keyword>
<dbReference type="Pfam" id="PF11722">
    <property type="entry name" value="zf-TRM13_CCCH"/>
    <property type="match status" value="1"/>
</dbReference>
<comment type="catalytic activity">
    <reaction evidence="9 12">
        <text>cytidine(4) in tRNA(Pro) + S-adenosyl-L-methionine = 2'-O-methylcytidine(4) in tRNA(Pro) + S-adenosyl-L-homocysteine + H(+)</text>
        <dbReference type="Rhea" id="RHEA:32767"/>
        <dbReference type="Rhea" id="RHEA-COMP:10397"/>
        <dbReference type="Rhea" id="RHEA-COMP:10398"/>
        <dbReference type="ChEBI" id="CHEBI:15378"/>
        <dbReference type="ChEBI" id="CHEBI:57856"/>
        <dbReference type="ChEBI" id="CHEBI:59789"/>
        <dbReference type="ChEBI" id="CHEBI:74495"/>
        <dbReference type="ChEBI" id="CHEBI:82748"/>
        <dbReference type="EC" id="2.1.1.225"/>
    </reaction>
</comment>
<evidence type="ECO:0000256" key="6">
    <source>
        <dbReference type="ARBA" id="ARBA00022723"/>
    </source>
</evidence>
<dbReference type="Proteomes" id="UP000324832">
    <property type="component" value="Unassembled WGS sequence"/>
</dbReference>
<evidence type="ECO:0000259" key="14">
    <source>
        <dbReference type="PROSITE" id="PS51800"/>
    </source>
</evidence>
<comment type="similarity">
    <text evidence="1 12">Belongs to the methyltransferase TRM13 family.</text>
</comment>
<evidence type="ECO:0000256" key="2">
    <source>
        <dbReference type="ARBA" id="ARBA00022603"/>
    </source>
</evidence>
<keyword evidence="5 12" id="KW-0819">tRNA processing</keyword>
<keyword evidence="6 12" id="KW-0479">Metal-binding</keyword>
<protein>
    <recommendedName>
        <fullName evidence="12">tRNA:m(4)X modification enzyme TRM13</fullName>
        <ecNumber evidence="12">2.1.1.225</ecNumber>
    </recommendedName>
</protein>
<evidence type="ECO:0000256" key="1">
    <source>
        <dbReference type="ARBA" id="ARBA00005265"/>
    </source>
</evidence>
<reference evidence="15 16" key="1">
    <citation type="submission" date="2017-07" db="EMBL/GenBank/DDBJ databases">
        <authorList>
            <person name="Talla V."/>
            <person name="Backstrom N."/>
        </authorList>
    </citation>
    <scope>NUCLEOTIDE SEQUENCE [LARGE SCALE GENOMIC DNA]</scope>
</reference>
<dbReference type="GO" id="GO:0030488">
    <property type="term" value="P:tRNA methylation"/>
    <property type="evidence" value="ECO:0007669"/>
    <property type="project" value="InterPro"/>
</dbReference>
<keyword evidence="4 12" id="KW-0949">S-adenosyl-L-methionine</keyword>
<dbReference type="EMBL" id="FZQP02000196">
    <property type="protein sequence ID" value="VVC87808.1"/>
    <property type="molecule type" value="Genomic_DNA"/>
</dbReference>
<evidence type="ECO:0000256" key="8">
    <source>
        <dbReference type="ARBA" id="ARBA00022833"/>
    </source>
</evidence>
<keyword evidence="16" id="KW-1185">Reference proteome</keyword>
<dbReference type="PANTHER" id="PTHR12998">
    <property type="entry name" value="TRNA:M(4)X MODIFICATION ENZYME TRM13 HOMOLOG"/>
    <property type="match status" value="1"/>
</dbReference>
<evidence type="ECO:0000256" key="7">
    <source>
        <dbReference type="ARBA" id="ARBA00022771"/>
    </source>
</evidence>
<dbReference type="InterPro" id="IPR039044">
    <property type="entry name" value="Trm13"/>
</dbReference>
<keyword evidence="2 12" id="KW-0489">Methyltransferase</keyword>
<evidence type="ECO:0000256" key="9">
    <source>
        <dbReference type="ARBA" id="ARBA00048165"/>
    </source>
</evidence>
<evidence type="ECO:0000313" key="15">
    <source>
        <dbReference type="EMBL" id="VVC87808.1"/>
    </source>
</evidence>
<evidence type="ECO:0000256" key="12">
    <source>
        <dbReference type="RuleBase" id="RU367103"/>
    </source>
</evidence>
<gene>
    <name evidence="15" type="ORF">LSINAPIS_LOCUS1333</name>
</gene>
<dbReference type="InterPro" id="IPR007871">
    <property type="entry name" value="Methyltransferase_TRM13"/>
</dbReference>
<dbReference type="PANTHER" id="PTHR12998:SF0">
    <property type="entry name" value="TRNA:M(4)X MODIFICATION ENZYME TRM13 HOMOLOG"/>
    <property type="match status" value="1"/>
</dbReference>
<dbReference type="AlphaFoldDB" id="A0A5E4PSB9"/>
<dbReference type="GO" id="GO:0008270">
    <property type="term" value="F:zinc ion binding"/>
    <property type="evidence" value="ECO:0007669"/>
    <property type="project" value="UniProtKB-KW"/>
</dbReference>
<evidence type="ECO:0000256" key="4">
    <source>
        <dbReference type="ARBA" id="ARBA00022691"/>
    </source>
</evidence>
<evidence type="ECO:0000256" key="11">
    <source>
        <dbReference type="ARBA" id="ARBA00049393"/>
    </source>
</evidence>
<evidence type="ECO:0000313" key="16">
    <source>
        <dbReference type="Proteomes" id="UP000324832"/>
    </source>
</evidence>
<keyword evidence="7 12" id="KW-0863">Zinc-finger</keyword>
<feature type="region of interest" description="Disordered" evidence="13">
    <location>
        <begin position="227"/>
        <end position="247"/>
    </location>
</feature>
<dbReference type="EC" id="2.1.1.225" evidence="12"/>
<name>A0A5E4PSB9_9NEOP</name>
<comment type="function">
    <text evidence="12">tRNA methylase which 2'-O-methylates cytidine(4) in tRNA(Pro) and tRNA(Gly)(GCC), and adenosine(4) in tRNA(His).</text>
</comment>
<accession>A0A5E4PSB9</accession>
<proteinExistence type="inferred from homology"/>
<evidence type="ECO:0000256" key="3">
    <source>
        <dbReference type="ARBA" id="ARBA00022679"/>
    </source>
</evidence>
<dbReference type="PROSITE" id="PS51800">
    <property type="entry name" value="ZF_CHHC_U11_48K"/>
    <property type="match status" value="1"/>
</dbReference>
<sequence>MSDNTKQQTVKPQCHYFVVRKKRLCRMTVKPGHLYCGEHEPQTMGQPNDTRVPCPYDPKHTCFANKLDKHLRICNARQQENPEYIETNINSPAEPSNHRQPLKDVPLKILNQVIDKINVLYEKYIEGNIEELSEREIHSVLREEYMQNGRTESSLRHLRQVSQLMWIVEDEGLVNNNTCYVELGAGKGHLSYFAWQAWCTQPTRQSCVLLVERAALRHKRDNKIQTQVAKSDANHVTSDDTSEGTEARVDSVVDGRVEGAVRVRADIAHLVLHLVPAVRERRSVVGIAKHLCGVATDYALRCLCAAEGLSHLRGLVMSTCCHHRCQPAGYVGSSYLQ</sequence>
<dbReference type="InterPro" id="IPR021721">
    <property type="entry name" value="Znf_CCCH-type_TRM13"/>
</dbReference>
<dbReference type="Pfam" id="PF05253">
    <property type="entry name" value="zf-U11-48K"/>
    <property type="match status" value="1"/>
</dbReference>
<evidence type="ECO:0000256" key="10">
    <source>
        <dbReference type="ARBA" id="ARBA00048635"/>
    </source>
</evidence>
<comment type="catalytic activity">
    <reaction evidence="10 12">
        <text>cytidine(4) in tRNA(Gly)(GCC) + S-adenosyl-L-methionine = 2'-O-methylcytidine(4) in tRNA(Gly)(GCC) + S-adenosyl-L-homocysteine + H(+)</text>
        <dbReference type="Rhea" id="RHEA:43192"/>
        <dbReference type="Rhea" id="RHEA-COMP:10399"/>
        <dbReference type="Rhea" id="RHEA-COMP:10400"/>
        <dbReference type="ChEBI" id="CHEBI:15378"/>
        <dbReference type="ChEBI" id="CHEBI:57856"/>
        <dbReference type="ChEBI" id="CHEBI:59789"/>
        <dbReference type="ChEBI" id="CHEBI:74495"/>
        <dbReference type="ChEBI" id="CHEBI:82748"/>
        <dbReference type="EC" id="2.1.1.225"/>
    </reaction>
</comment>
<evidence type="ECO:0000256" key="13">
    <source>
        <dbReference type="SAM" id="MobiDB-lite"/>
    </source>
</evidence>
<evidence type="ECO:0000256" key="5">
    <source>
        <dbReference type="ARBA" id="ARBA00022694"/>
    </source>
</evidence>
<dbReference type="GO" id="GO:0106050">
    <property type="term" value="F:tRNA 2'-O-methyltransferase activity"/>
    <property type="evidence" value="ECO:0007669"/>
    <property type="project" value="UniProtKB-UniRule"/>
</dbReference>
<dbReference type="Pfam" id="PF05206">
    <property type="entry name" value="TRM13"/>
    <property type="match status" value="1"/>
</dbReference>